<feature type="transmembrane region" description="Helical" evidence="1">
    <location>
        <begin position="59"/>
        <end position="79"/>
    </location>
</feature>
<evidence type="ECO:0000313" key="2">
    <source>
        <dbReference type="EMBL" id="KAK7481617.1"/>
    </source>
</evidence>
<name>A0ABD0K3D9_9CAEN</name>
<keyword evidence="1" id="KW-0812">Transmembrane</keyword>
<keyword evidence="1" id="KW-0472">Membrane</keyword>
<reference evidence="2 3" key="1">
    <citation type="journal article" date="2023" name="Sci. Data">
        <title>Genome assembly of the Korean intertidal mud-creeper Batillaria attramentaria.</title>
        <authorList>
            <person name="Patra A.K."/>
            <person name="Ho P.T."/>
            <person name="Jun S."/>
            <person name="Lee S.J."/>
            <person name="Kim Y."/>
            <person name="Won Y.J."/>
        </authorList>
    </citation>
    <scope>NUCLEOTIDE SEQUENCE [LARGE SCALE GENOMIC DNA]</scope>
    <source>
        <strain evidence="2">Wonlab-2016</strain>
    </source>
</reference>
<accession>A0ABD0K3D9</accession>
<proteinExistence type="predicted"/>
<sequence length="108" mass="11944">MTSEEECGVKRNVESSLALVCTLQKQQGHAASKGSSVIKSRTNFLQSATNPHKRNTADFMSALLVFLPGAMLLPCWILTNEYTVIIMGMNSNLTFAKDLQQNGYRNTM</sequence>
<dbReference type="Proteomes" id="UP001519460">
    <property type="component" value="Unassembled WGS sequence"/>
</dbReference>
<keyword evidence="3" id="KW-1185">Reference proteome</keyword>
<organism evidence="2 3">
    <name type="scientific">Batillaria attramentaria</name>
    <dbReference type="NCBI Taxonomy" id="370345"/>
    <lineage>
        <taxon>Eukaryota</taxon>
        <taxon>Metazoa</taxon>
        <taxon>Spiralia</taxon>
        <taxon>Lophotrochozoa</taxon>
        <taxon>Mollusca</taxon>
        <taxon>Gastropoda</taxon>
        <taxon>Caenogastropoda</taxon>
        <taxon>Sorbeoconcha</taxon>
        <taxon>Cerithioidea</taxon>
        <taxon>Batillariidae</taxon>
        <taxon>Batillaria</taxon>
    </lineage>
</organism>
<dbReference type="AlphaFoldDB" id="A0ABD0K3D9"/>
<gene>
    <name evidence="2" type="ORF">BaRGS_00027133</name>
</gene>
<evidence type="ECO:0000256" key="1">
    <source>
        <dbReference type="SAM" id="Phobius"/>
    </source>
</evidence>
<keyword evidence="1" id="KW-1133">Transmembrane helix</keyword>
<protein>
    <submittedName>
        <fullName evidence="2">Uncharacterized protein</fullName>
    </submittedName>
</protein>
<evidence type="ECO:0000313" key="3">
    <source>
        <dbReference type="Proteomes" id="UP001519460"/>
    </source>
</evidence>
<comment type="caution">
    <text evidence="2">The sequence shown here is derived from an EMBL/GenBank/DDBJ whole genome shotgun (WGS) entry which is preliminary data.</text>
</comment>
<dbReference type="EMBL" id="JACVVK020000259">
    <property type="protein sequence ID" value="KAK7481617.1"/>
    <property type="molecule type" value="Genomic_DNA"/>
</dbReference>